<dbReference type="Proteomes" id="UP001157502">
    <property type="component" value="Chromosome 17"/>
</dbReference>
<sequence length="129" mass="14734">MQSALRKCRRPETTCYANITESNPDPHVNMPAYMDITLQDSMDVKDQHIRCKLSLLERKCSNGVEKLKLVIGEHLQMGIPTSPILEKTVSFFTPKKVLLSPTGYSKYSRDMLRLFPASEEDIVPLCFEQ</sequence>
<name>A0ACC2G4N9_DALPE</name>
<dbReference type="EMBL" id="CM055744">
    <property type="protein sequence ID" value="KAJ7998542.1"/>
    <property type="molecule type" value="Genomic_DNA"/>
</dbReference>
<keyword evidence="2" id="KW-1185">Reference proteome</keyword>
<reference evidence="1" key="1">
    <citation type="submission" date="2021-05" db="EMBL/GenBank/DDBJ databases">
        <authorList>
            <person name="Pan Q."/>
            <person name="Jouanno E."/>
            <person name="Zahm M."/>
            <person name="Klopp C."/>
            <person name="Cabau C."/>
            <person name="Louis A."/>
            <person name="Berthelot C."/>
            <person name="Parey E."/>
            <person name="Roest Crollius H."/>
            <person name="Montfort J."/>
            <person name="Robinson-Rechavi M."/>
            <person name="Bouchez O."/>
            <person name="Lampietro C."/>
            <person name="Lopez Roques C."/>
            <person name="Donnadieu C."/>
            <person name="Postlethwait J."/>
            <person name="Bobe J."/>
            <person name="Dillon D."/>
            <person name="Chandos A."/>
            <person name="von Hippel F."/>
            <person name="Guiguen Y."/>
        </authorList>
    </citation>
    <scope>NUCLEOTIDE SEQUENCE</scope>
    <source>
        <strain evidence="1">YG-Jan2019</strain>
    </source>
</reference>
<organism evidence="1 2">
    <name type="scientific">Dallia pectoralis</name>
    <name type="common">Alaska blackfish</name>
    <dbReference type="NCBI Taxonomy" id="75939"/>
    <lineage>
        <taxon>Eukaryota</taxon>
        <taxon>Metazoa</taxon>
        <taxon>Chordata</taxon>
        <taxon>Craniata</taxon>
        <taxon>Vertebrata</taxon>
        <taxon>Euteleostomi</taxon>
        <taxon>Actinopterygii</taxon>
        <taxon>Neopterygii</taxon>
        <taxon>Teleostei</taxon>
        <taxon>Protacanthopterygii</taxon>
        <taxon>Esociformes</taxon>
        <taxon>Umbridae</taxon>
        <taxon>Dallia</taxon>
    </lineage>
</organism>
<comment type="caution">
    <text evidence="1">The sequence shown here is derived from an EMBL/GenBank/DDBJ whole genome shotgun (WGS) entry which is preliminary data.</text>
</comment>
<proteinExistence type="predicted"/>
<protein>
    <submittedName>
        <fullName evidence="1">Uncharacterized protein</fullName>
    </submittedName>
</protein>
<accession>A0ACC2G4N9</accession>
<gene>
    <name evidence="1" type="ORF">DPEC_G00205990</name>
</gene>
<evidence type="ECO:0000313" key="2">
    <source>
        <dbReference type="Proteomes" id="UP001157502"/>
    </source>
</evidence>
<evidence type="ECO:0000313" key="1">
    <source>
        <dbReference type="EMBL" id="KAJ7998542.1"/>
    </source>
</evidence>